<accession>A0ACC1JQC3</accession>
<protein>
    <submittedName>
        <fullName evidence="1">Uncharacterized protein</fullName>
    </submittedName>
</protein>
<sequence>MDSGTARGFVAQLGTSQGFDDCIDSVGAWEACRLVMEEHTGLARTGTGMLYSTAIIAIDVGADLAISVTSNIPEIHKQSQGYRVQRLVVHVDSQAAGNVPCHVYCGLPRLVSELILDPEAPLAPISHPATLPGILAAMMETALTAMPNLCGLLVARLWNQCAYSPDLTQHHCLSYCVPVPAADPAQLPVPIWQTEEMPFDSILVDTAPQLPLRLSTMDYLCRKPVPSDVLRYIQADCECAPATCVHAEPGQAGHHLRRHLYYRPALPVVNAGGKTVLYDWCRLVISLEVDAAAAA</sequence>
<keyword evidence="2" id="KW-1185">Reference proteome</keyword>
<name>A0ACC1JQC3_9FUNG</name>
<comment type="caution">
    <text evidence="1">The sequence shown here is derived from an EMBL/GenBank/DDBJ whole genome shotgun (WGS) entry which is preliminary data.</text>
</comment>
<evidence type="ECO:0000313" key="1">
    <source>
        <dbReference type="EMBL" id="KAJ2765019.1"/>
    </source>
</evidence>
<proteinExistence type="predicted"/>
<organism evidence="1 2">
    <name type="scientific">Coemansia nantahalensis</name>
    <dbReference type="NCBI Taxonomy" id="2789366"/>
    <lineage>
        <taxon>Eukaryota</taxon>
        <taxon>Fungi</taxon>
        <taxon>Fungi incertae sedis</taxon>
        <taxon>Zoopagomycota</taxon>
        <taxon>Kickxellomycotina</taxon>
        <taxon>Kickxellomycetes</taxon>
        <taxon>Kickxellales</taxon>
        <taxon>Kickxellaceae</taxon>
        <taxon>Coemansia</taxon>
    </lineage>
</organism>
<reference evidence="1" key="1">
    <citation type="submission" date="2022-07" db="EMBL/GenBank/DDBJ databases">
        <title>Phylogenomic reconstructions and comparative analyses of Kickxellomycotina fungi.</title>
        <authorList>
            <person name="Reynolds N.K."/>
            <person name="Stajich J.E."/>
            <person name="Barry K."/>
            <person name="Grigoriev I.V."/>
            <person name="Crous P."/>
            <person name="Smith M.E."/>
        </authorList>
    </citation>
    <scope>NUCLEOTIDE SEQUENCE</scope>
    <source>
        <strain evidence="1">CBS 109366</strain>
    </source>
</reference>
<dbReference type="Proteomes" id="UP001140234">
    <property type="component" value="Unassembled WGS sequence"/>
</dbReference>
<evidence type="ECO:0000313" key="2">
    <source>
        <dbReference type="Proteomes" id="UP001140234"/>
    </source>
</evidence>
<gene>
    <name evidence="1" type="ORF">IWQ57_004944</name>
</gene>
<dbReference type="EMBL" id="JANBUJ010002148">
    <property type="protein sequence ID" value="KAJ2765019.1"/>
    <property type="molecule type" value="Genomic_DNA"/>
</dbReference>